<dbReference type="RefSeq" id="WP_035233139.1">
    <property type="nucleotide sequence ID" value="NZ_ARXV01000008.1"/>
</dbReference>
<dbReference type="GO" id="GO:0003677">
    <property type="term" value="F:DNA binding"/>
    <property type="evidence" value="ECO:0007669"/>
    <property type="project" value="UniProtKB-KW"/>
</dbReference>
<organism evidence="2 3">
    <name type="scientific">Alcanivorax nanhaiticus</name>
    <dbReference type="NCBI Taxonomy" id="1177154"/>
    <lineage>
        <taxon>Bacteria</taxon>
        <taxon>Pseudomonadati</taxon>
        <taxon>Pseudomonadota</taxon>
        <taxon>Gammaproteobacteria</taxon>
        <taxon>Oceanospirillales</taxon>
        <taxon>Alcanivoracaceae</taxon>
        <taxon>Alcanivorax</taxon>
    </lineage>
</organism>
<dbReference type="Pfam" id="PF02082">
    <property type="entry name" value="Rrf2"/>
    <property type="match status" value="1"/>
</dbReference>
<keyword evidence="1" id="KW-0238">DNA-binding</keyword>
<dbReference type="InterPro" id="IPR036388">
    <property type="entry name" value="WH-like_DNA-bd_sf"/>
</dbReference>
<dbReference type="AlphaFoldDB" id="A0A095SJ01"/>
<dbReference type="Gene3D" id="1.10.10.10">
    <property type="entry name" value="Winged helix-like DNA-binding domain superfamily/Winged helix DNA-binding domain"/>
    <property type="match status" value="1"/>
</dbReference>
<sequence>MQLTTHTDYALRTLICLSLQPDSAPMTVQEIARRYSISANHIAKVAQTLTQLGYINSLRGRGGGLVMAQAPDTINLGTLVRETENLKLLDCFGEASQCAIEPACKLKNMFMQAQQAFLKVLDGYTLSDVIRNGDELKVLWR</sequence>
<dbReference type="PROSITE" id="PS51197">
    <property type="entry name" value="HTH_RRF2_2"/>
    <property type="match status" value="1"/>
</dbReference>
<dbReference type="Proteomes" id="UP000029444">
    <property type="component" value="Unassembled WGS sequence"/>
</dbReference>
<name>A0A095SJ01_9GAMM</name>
<dbReference type="NCBIfam" id="TIGR00738">
    <property type="entry name" value="rrf2_super"/>
    <property type="match status" value="1"/>
</dbReference>
<gene>
    <name evidence="2" type="ORF">Y5S_02312</name>
</gene>
<dbReference type="GO" id="GO:0003700">
    <property type="term" value="F:DNA-binding transcription factor activity"/>
    <property type="evidence" value="ECO:0007669"/>
    <property type="project" value="TreeGrafter"/>
</dbReference>
<dbReference type="InterPro" id="IPR000944">
    <property type="entry name" value="Tscrpt_reg_Rrf2"/>
</dbReference>
<dbReference type="SUPFAM" id="SSF46785">
    <property type="entry name" value="Winged helix' DNA-binding domain"/>
    <property type="match status" value="1"/>
</dbReference>
<dbReference type="GO" id="GO:0005829">
    <property type="term" value="C:cytosol"/>
    <property type="evidence" value="ECO:0007669"/>
    <property type="project" value="TreeGrafter"/>
</dbReference>
<protein>
    <submittedName>
        <fullName evidence="2">Transcriptional regulator</fullName>
    </submittedName>
</protein>
<evidence type="ECO:0000313" key="2">
    <source>
        <dbReference type="EMBL" id="KGD64557.1"/>
    </source>
</evidence>
<evidence type="ECO:0000313" key="3">
    <source>
        <dbReference type="Proteomes" id="UP000029444"/>
    </source>
</evidence>
<keyword evidence="3" id="KW-1185">Reference proteome</keyword>
<dbReference type="PATRIC" id="fig|1177154.3.peg.2352"/>
<dbReference type="eggNOG" id="COG1959">
    <property type="taxonomic scope" value="Bacteria"/>
</dbReference>
<proteinExistence type="predicted"/>
<dbReference type="OrthoDB" id="9795923at2"/>
<dbReference type="STRING" id="1177154.Y5S_02312"/>
<accession>A0A095SJ01</accession>
<dbReference type="InterPro" id="IPR036390">
    <property type="entry name" value="WH_DNA-bd_sf"/>
</dbReference>
<evidence type="ECO:0000256" key="1">
    <source>
        <dbReference type="ARBA" id="ARBA00023125"/>
    </source>
</evidence>
<dbReference type="PANTHER" id="PTHR33221:SF4">
    <property type="entry name" value="HTH-TYPE TRANSCRIPTIONAL REPRESSOR NSRR"/>
    <property type="match status" value="1"/>
</dbReference>
<reference evidence="2 3" key="1">
    <citation type="submission" date="2012-09" db="EMBL/GenBank/DDBJ databases">
        <title>Genome Sequence of alkane-degrading Bacterium Alcanivorax sp. 19-m-6.</title>
        <authorList>
            <person name="Lai Q."/>
            <person name="Shao Z."/>
        </authorList>
    </citation>
    <scope>NUCLEOTIDE SEQUENCE [LARGE SCALE GENOMIC DNA]</scope>
    <source>
        <strain evidence="2 3">19-m-6</strain>
    </source>
</reference>
<comment type="caution">
    <text evidence="2">The sequence shown here is derived from an EMBL/GenBank/DDBJ whole genome shotgun (WGS) entry which is preliminary data.</text>
</comment>
<dbReference type="EMBL" id="ARXV01000008">
    <property type="protein sequence ID" value="KGD64557.1"/>
    <property type="molecule type" value="Genomic_DNA"/>
</dbReference>
<dbReference type="PANTHER" id="PTHR33221">
    <property type="entry name" value="WINGED HELIX-TURN-HELIX TRANSCRIPTIONAL REGULATOR, RRF2 FAMILY"/>
    <property type="match status" value="1"/>
</dbReference>